<accession>A0A7C9K9T3</accession>
<evidence type="ECO:0008006" key="3">
    <source>
        <dbReference type="Google" id="ProtNLM"/>
    </source>
</evidence>
<proteinExistence type="predicted"/>
<dbReference type="Proteomes" id="UP000483432">
    <property type="component" value="Unassembled WGS sequence"/>
</dbReference>
<dbReference type="CDD" id="cd17242">
    <property type="entry name" value="MobM_relaxase"/>
    <property type="match status" value="1"/>
</dbReference>
<dbReference type="InterPro" id="IPR001668">
    <property type="entry name" value="Mob_Pre"/>
</dbReference>
<evidence type="ECO:0000313" key="2">
    <source>
        <dbReference type="Proteomes" id="UP000483432"/>
    </source>
</evidence>
<evidence type="ECO:0000313" key="1">
    <source>
        <dbReference type="EMBL" id="NDP47874.1"/>
    </source>
</evidence>
<name>A0A7C9K9T3_9PROT</name>
<organism evidence="1 2">
    <name type="scientific">Sulfuriferula multivorans</name>
    <dbReference type="NCBI Taxonomy" id="1559896"/>
    <lineage>
        <taxon>Bacteria</taxon>
        <taxon>Pseudomonadati</taxon>
        <taxon>Pseudomonadota</taxon>
        <taxon>Betaproteobacteria</taxon>
        <taxon>Nitrosomonadales</taxon>
        <taxon>Sulfuricellaceae</taxon>
        <taxon>Sulfuriferula</taxon>
    </lineage>
</organism>
<dbReference type="Gene3D" id="3.30.930.30">
    <property type="match status" value="1"/>
</dbReference>
<gene>
    <name evidence="1" type="ORF">GZ085_05670</name>
</gene>
<dbReference type="EMBL" id="JAAFGW010000063">
    <property type="protein sequence ID" value="NDP47874.1"/>
    <property type="molecule type" value="Genomic_DNA"/>
</dbReference>
<sequence length="333" mass="36405">MNADRQYLCVKKLKGRDIVRVAAKHNLRELQAELGAGSHIDHTRIGLNQVMAGPDKAADVAAYADGLMRDAGVGNMRRDAVRGIEIIVSLPASSTIDRTAFFTDSLAWAQRFFAVPVLSAVIHLDEAAPHCHVLLLPLVDGRMVGSDLVGNKTRLQAMQASYFEQVGRRYGLTRPKARKRFNQAVRDKAASIAVSAIQSSPELLDRHGVESALLVLVRHDPEPLLAALGLSMPLPAKSSKSFVGIMTKPCKPEKPIGFKQQAKPIGFAHAVPSNNQTLSCVGFAPESPHLPEHESCPDAAITRCRDDLPSEYWDSELGEYRLPDEQPRQTRLG</sequence>
<comment type="caution">
    <text evidence="1">The sequence shown here is derived from an EMBL/GenBank/DDBJ whole genome shotgun (WGS) entry which is preliminary data.</text>
</comment>
<dbReference type="Pfam" id="PF01076">
    <property type="entry name" value="Mob_Pre"/>
    <property type="match status" value="1"/>
</dbReference>
<reference evidence="1 2" key="1">
    <citation type="submission" date="2019-09" db="EMBL/GenBank/DDBJ databases">
        <title>H2 Metabolism Revealed by Metagenomic Analysis in Subglacial Sediment of East Antarctica.</title>
        <authorList>
            <person name="Yang Z."/>
            <person name="Zhang Y."/>
            <person name="Lv Y."/>
            <person name="Yan W."/>
            <person name="Xiao X."/>
            <person name="Sun B."/>
            <person name="Ma H."/>
        </authorList>
    </citation>
    <scope>NUCLEOTIDE SEQUENCE [LARGE SCALE GENOMIC DNA]</scope>
    <source>
        <strain evidence="1">Bin2_2</strain>
    </source>
</reference>
<dbReference type="GO" id="GO:0003677">
    <property type="term" value="F:DNA binding"/>
    <property type="evidence" value="ECO:0007669"/>
    <property type="project" value="InterPro"/>
</dbReference>
<protein>
    <recommendedName>
        <fullName evidence="3">Plasmid recombination enzyme</fullName>
    </recommendedName>
</protein>
<dbReference type="GO" id="GO:0006310">
    <property type="term" value="P:DNA recombination"/>
    <property type="evidence" value="ECO:0007669"/>
    <property type="project" value="InterPro"/>
</dbReference>
<dbReference type="AlphaFoldDB" id="A0A7C9K9T3"/>